<dbReference type="Proteomes" id="UP000435649">
    <property type="component" value="Unassembled WGS sequence"/>
</dbReference>
<evidence type="ECO:0000259" key="3">
    <source>
        <dbReference type="PROSITE" id="PS51913"/>
    </source>
</evidence>
<dbReference type="AlphaFoldDB" id="A0A844G9F4"/>
<reference evidence="4 5" key="1">
    <citation type="submission" date="2019-08" db="EMBL/GenBank/DDBJ databases">
        <title>In-depth cultivation of the pig gut microbiome towards novel bacterial diversity and tailored functional studies.</title>
        <authorList>
            <person name="Wylensek D."/>
            <person name="Hitch T.C.A."/>
            <person name="Clavel T."/>
        </authorList>
    </citation>
    <scope>NUCLEOTIDE SEQUENCE [LARGE SCALE GENOMIC DNA]</scope>
    <source>
        <strain evidence="4 5">BBE-744-WT-12</strain>
    </source>
</reference>
<dbReference type="GO" id="GO:0006355">
    <property type="term" value="P:regulation of DNA-templated transcription"/>
    <property type="evidence" value="ECO:0007669"/>
    <property type="project" value="InterPro"/>
</dbReference>
<evidence type="ECO:0000256" key="1">
    <source>
        <dbReference type="ARBA" id="ARBA00023163"/>
    </source>
</evidence>
<feature type="region of interest" description="Disordered" evidence="2">
    <location>
        <begin position="78"/>
        <end position="116"/>
    </location>
</feature>
<feature type="compositionally biased region" description="Low complexity" evidence="2">
    <location>
        <begin position="78"/>
        <end position="96"/>
    </location>
</feature>
<dbReference type="InterPro" id="IPR007759">
    <property type="entry name" value="Asxl_HARE-HTH"/>
</dbReference>
<protein>
    <recommendedName>
        <fullName evidence="3">HTH HARE-type domain-containing protein</fullName>
    </recommendedName>
</protein>
<dbReference type="EMBL" id="VUNS01000027">
    <property type="protein sequence ID" value="MST99028.1"/>
    <property type="molecule type" value="Genomic_DNA"/>
</dbReference>
<dbReference type="PROSITE" id="PS51913">
    <property type="entry name" value="HTH_HARE"/>
    <property type="match status" value="1"/>
</dbReference>
<gene>
    <name evidence="4" type="ORF">FYJ85_18495</name>
</gene>
<evidence type="ECO:0000256" key="2">
    <source>
        <dbReference type="SAM" id="MobiDB-lite"/>
    </source>
</evidence>
<name>A0A844G9F4_9BACT</name>
<evidence type="ECO:0000313" key="4">
    <source>
        <dbReference type="EMBL" id="MST99028.1"/>
    </source>
</evidence>
<feature type="domain" description="HTH HARE-type" evidence="3">
    <location>
        <begin position="119"/>
        <end position="193"/>
    </location>
</feature>
<keyword evidence="5" id="KW-1185">Reference proteome</keyword>
<sequence length="193" mass="21187">MVVYAPAKQRSRNSNNHKEVSMCDTSNITVGTIVMVKVGRNEIEVVVTEITANGWKVKKVGSNREFIVTRIERVIAEPGAPEAAPATEPEAESAAPEAEEEVDTPNLAPESGGSPEKKLSLLNAALQVLKRSRTPLNTKEILAQVIEEGRWSPNGAKTPEQSLYSAFFREIKEKETPRVRKSAARRGAFEFNS</sequence>
<dbReference type="Pfam" id="PF05066">
    <property type="entry name" value="HARE-HTH"/>
    <property type="match status" value="1"/>
</dbReference>
<keyword evidence="1" id="KW-0804">Transcription</keyword>
<proteinExistence type="predicted"/>
<evidence type="ECO:0000313" key="5">
    <source>
        <dbReference type="Proteomes" id="UP000435649"/>
    </source>
</evidence>
<comment type="caution">
    <text evidence="4">The sequence shown here is derived from an EMBL/GenBank/DDBJ whole genome shotgun (WGS) entry which is preliminary data.</text>
</comment>
<organism evidence="4 5">
    <name type="scientific">Victivallis lenta</name>
    <dbReference type="NCBI Taxonomy" id="2606640"/>
    <lineage>
        <taxon>Bacteria</taxon>
        <taxon>Pseudomonadati</taxon>
        <taxon>Lentisphaerota</taxon>
        <taxon>Lentisphaeria</taxon>
        <taxon>Victivallales</taxon>
        <taxon>Victivallaceae</taxon>
        <taxon>Victivallis</taxon>
    </lineage>
</organism>
<accession>A0A844G9F4</accession>